<evidence type="ECO:0000313" key="1">
    <source>
        <dbReference type="EMBL" id="QHU01840.1"/>
    </source>
</evidence>
<proteinExistence type="predicted"/>
<sequence length="126" mass="14339">MMCKDIKHPRYDLLSENPPPHKLRCALLCLGLTVFFVAATATTAAICKQTCTYHSNRCIKMFVDFDNEDNCWIGVDIAQKIFSCDGLAFLKHLVSKNKIITEYGKSVKRNLLECVDDVKYNNINEC</sequence>
<reference evidence="1" key="1">
    <citation type="journal article" date="2020" name="Nature">
        <title>Giant virus diversity and host interactions through global metagenomics.</title>
        <authorList>
            <person name="Schulz F."/>
            <person name="Roux S."/>
            <person name="Paez-Espino D."/>
            <person name="Jungbluth S."/>
            <person name="Walsh D.A."/>
            <person name="Denef V.J."/>
            <person name="McMahon K.D."/>
            <person name="Konstantinidis K.T."/>
            <person name="Eloe-Fadrosh E.A."/>
            <person name="Kyrpides N.C."/>
            <person name="Woyke T."/>
        </authorList>
    </citation>
    <scope>NUCLEOTIDE SEQUENCE</scope>
    <source>
        <strain evidence="1">GVMAG-M-3300025880-56</strain>
    </source>
</reference>
<accession>A0A6C0JAI0</accession>
<dbReference type="EMBL" id="MN740350">
    <property type="protein sequence ID" value="QHU01840.1"/>
    <property type="molecule type" value="Genomic_DNA"/>
</dbReference>
<organism evidence="1">
    <name type="scientific">viral metagenome</name>
    <dbReference type="NCBI Taxonomy" id="1070528"/>
    <lineage>
        <taxon>unclassified sequences</taxon>
        <taxon>metagenomes</taxon>
        <taxon>organismal metagenomes</taxon>
    </lineage>
</organism>
<dbReference type="AlphaFoldDB" id="A0A6C0JAI0"/>
<protein>
    <submittedName>
        <fullName evidence="1">Uncharacterized protein</fullName>
    </submittedName>
</protein>
<name>A0A6C0JAI0_9ZZZZ</name>